<evidence type="ECO:0000313" key="12">
    <source>
        <dbReference type="Proteomes" id="UP000561045"/>
    </source>
</evidence>
<evidence type="ECO:0000256" key="2">
    <source>
        <dbReference type="ARBA" id="ARBA00005675"/>
    </source>
</evidence>
<dbReference type="GO" id="GO:0006883">
    <property type="term" value="P:intracellular sodium ion homeostasis"/>
    <property type="evidence" value="ECO:0007669"/>
    <property type="project" value="TreeGrafter"/>
</dbReference>
<dbReference type="Gene3D" id="1.20.1110.10">
    <property type="entry name" value="Calcium-transporting ATPase, transmembrane domain"/>
    <property type="match status" value="1"/>
</dbReference>
<feature type="transmembrane region" description="Helical" evidence="9">
    <location>
        <begin position="717"/>
        <end position="738"/>
    </location>
</feature>
<dbReference type="Proteomes" id="UP000561045">
    <property type="component" value="Unassembled WGS sequence"/>
</dbReference>
<dbReference type="InterPro" id="IPR001757">
    <property type="entry name" value="P_typ_ATPase"/>
</dbReference>
<dbReference type="SFLD" id="SFLDF00027">
    <property type="entry name" value="p-type_atpase"/>
    <property type="match status" value="1"/>
</dbReference>
<organism evidence="11 12">
    <name type="scientific">Niveibacterium umoris</name>
    <dbReference type="NCBI Taxonomy" id="1193620"/>
    <lineage>
        <taxon>Bacteria</taxon>
        <taxon>Pseudomonadati</taxon>
        <taxon>Pseudomonadota</taxon>
        <taxon>Betaproteobacteria</taxon>
        <taxon>Rhodocyclales</taxon>
        <taxon>Rhodocyclaceae</taxon>
        <taxon>Niveibacterium</taxon>
    </lineage>
</organism>
<dbReference type="InterPro" id="IPR023298">
    <property type="entry name" value="ATPase_P-typ_TM_dom_sf"/>
</dbReference>
<dbReference type="GO" id="GO:1902600">
    <property type="term" value="P:proton transmembrane transport"/>
    <property type="evidence" value="ECO:0007669"/>
    <property type="project" value="TreeGrafter"/>
</dbReference>
<dbReference type="Pfam" id="PF08282">
    <property type="entry name" value="Hydrolase_3"/>
    <property type="match status" value="1"/>
</dbReference>
<evidence type="ECO:0000256" key="5">
    <source>
        <dbReference type="ARBA" id="ARBA00022840"/>
    </source>
</evidence>
<keyword evidence="6" id="KW-1278">Translocase</keyword>
<comment type="similarity">
    <text evidence="2">Belongs to the cation transport ATPase (P-type) (TC 3.A.3) family. Type IIA subfamily.</text>
</comment>
<dbReference type="GO" id="GO:0036376">
    <property type="term" value="P:sodium ion export across plasma membrane"/>
    <property type="evidence" value="ECO:0007669"/>
    <property type="project" value="TreeGrafter"/>
</dbReference>
<name>A0A840BSQ2_9RHOO</name>
<dbReference type="InterPro" id="IPR044492">
    <property type="entry name" value="P_typ_ATPase_HD_dom"/>
</dbReference>
<dbReference type="InterPro" id="IPR004014">
    <property type="entry name" value="ATPase_P-typ_cation-transptr_N"/>
</dbReference>
<feature type="domain" description="Cation-transporting P-type ATPase N-terminal" evidence="10">
    <location>
        <begin position="4"/>
        <end position="78"/>
    </location>
</feature>
<keyword evidence="7 9" id="KW-1133">Transmembrane helix</keyword>
<evidence type="ECO:0000256" key="4">
    <source>
        <dbReference type="ARBA" id="ARBA00022741"/>
    </source>
</evidence>
<dbReference type="InterPro" id="IPR006068">
    <property type="entry name" value="ATPase_P-typ_cation-transptr_C"/>
</dbReference>
<dbReference type="NCBIfam" id="TIGR01494">
    <property type="entry name" value="ATPase_P-type"/>
    <property type="match status" value="3"/>
</dbReference>
<dbReference type="InterPro" id="IPR023214">
    <property type="entry name" value="HAD_sf"/>
</dbReference>
<dbReference type="PRINTS" id="PR00119">
    <property type="entry name" value="CATATPASE"/>
</dbReference>
<proteinExistence type="inferred from homology"/>
<dbReference type="GO" id="GO:0005886">
    <property type="term" value="C:plasma membrane"/>
    <property type="evidence" value="ECO:0007669"/>
    <property type="project" value="TreeGrafter"/>
</dbReference>
<dbReference type="PANTHER" id="PTHR43294">
    <property type="entry name" value="SODIUM/POTASSIUM-TRANSPORTING ATPASE SUBUNIT ALPHA"/>
    <property type="match status" value="1"/>
</dbReference>
<comment type="caution">
    <text evidence="11">The sequence shown here is derived from an EMBL/GenBank/DDBJ whole genome shotgun (WGS) entry which is preliminary data.</text>
</comment>
<dbReference type="Pfam" id="PF13246">
    <property type="entry name" value="Cation_ATPase"/>
    <property type="match status" value="1"/>
</dbReference>
<evidence type="ECO:0000256" key="9">
    <source>
        <dbReference type="SAM" id="Phobius"/>
    </source>
</evidence>
<dbReference type="SUPFAM" id="SSF81665">
    <property type="entry name" value="Calcium ATPase, transmembrane domain M"/>
    <property type="match status" value="1"/>
</dbReference>
<dbReference type="RefSeq" id="WP_183637755.1">
    <property type="nucleotide sequence ID" value="NZ_BAABLE010000008.1"/>
</dbReference>
<dbReference type="SFLD" id="SFLDS00003">
    <property type="entry name" value="Haloacid_Dehalogenase"/>
    <property type="match status" value="1"/>
</dbReference>
<dbReference type="SUPFAM" id="SSF81660">
    <property type="entry name" value="Metal cation-transporting ATPase, ATP-binding domain N"/>
    <property type="match status" value="1"/>
</dbReference>
<feature type="transmembrane region" description="Helical" evidence="9">
    <location>
        <begin position="759"/>
        <end position="778"/>
    </location>
</feature>
<sequence>MSRPWHASAADECLAAFEVDAARGLDENEVARRIARDGPNQISGKPPAGPFARFLTQLREPLIYILLAAGVLALALGEWVDAGVIFLVVLINAIVGAAQEVRAQAAIAALARQVAALTSVVRNGERTRVASSALVAGDIVLLDPGDRVPADLRLVRVRDLTVDESMLTGESLPVAKAADPVAVEAALGERLCMAYAGSHVLRGRARGVVVATGGRTEVGHIAALIDAAPLLATPLTRRLAVFSNLMLWIIVVLAALTFGVGLARGETVPDMLMAAVALAVGAIPEGLPAALTITLAIGVGRMARRAAVIRRLPAVEALGSVTVICSDKTGTLTQNRMTVTELLVGGFGYTVEGGGSPKSGRIRPGAGAPVANAALAPLLSAGILCNDAQMRVEGDDYVFSGDPTEWSLLLAATRGGLDVEGLRASHPRTDELPFDARYQYMATLNRNGDGQRLWLKGALERVLGCCDSALDANGDRVPIDSGAIHAAAEAMAARGMRVLAFACGPHPADRIERDAIGKGLVFLGLQGMVDPPRDEAMAAVARCKAAGIRVVMITGDHATTAAGIAGALGIGSEDSGVMTGRELAALDEAALDAAVGRVSVFARVEPEQKLRLVEALQARGEVVAMTGDGVNDAPALRQADIGVAMGQGGTDVAKESADMVLTDDNFASIEAAVEEGRGVYDNLLKFIVWTLPTNFAEGVVIMVAVLAGVALPITPLQILWINMSTVLLLGLPLAFEPIERDVMTRPPRAPSEPILTRALTARVVLAGSLLVVGAFGLFERELAAGHSVDYARTAAVNVFVFGEMAYLLNCRSLLHSWWSVGVFSNLSLWAGIAGMALLQLAFTYAPLMQAAFGSVAIDAASWGDILLIGALVNLIVGAEKLIRHPKRHRQR</sequence>
<dbReference type="Gene3D" id="3.40.50.1000">
    <property type="entry name" value="HAD superfamily/HAD-like"/>
    <property type="match status" value="1"/>
</dbReference>
<dbReference type="GO" id="GO:1990573">
    <property type="term" value="P:potassium ion import across plasma membrane"/>
    <property type="evidence" value="ECO:0007669"/>
    <property type="project" value="TreeGrafter"/>
</dbReference>
<dbReference type="GO" id="GO:0005391">
    <property type="term" value="F:P-type sodium:potassium-exchanging transporter activity"/>
    <property type="evidence" value="ECO:0007669"/>
    <property type="project" value="TreeGrafter"/>
</dbReference>
<dbReference type="InterPro" id="IPR059000">
    <property type="entry name" value="ATPase_P-type_domA"/>
</dbReference>
<evidence type="ECO:0000256" key="8">
    <source>
        <dbReference type="ARBA" id="ARBA00023136"/>
    </source>
</evidence>
<evidence type="ECO:0000256" key="6">
    <source>
        <dbReference type="ARBA" id="ARBA00022967"/>
    </source>
</evidence>
<dbReference type="GO" id="GO:0005524">
    <property type="term" value="F:ATP binding"/>
    <property type="evidence" value="ECO:0007669"/>
    <property type="project" value="UniProtKB-KW"/>
</dbReference>
<feature type="transmembrane region" description="Helical" evidence="9">
    <location>
        <begin position="790"/>
        <end position="808"/>
    </location>
</feature>
<dbReference type="InterPro" id="IPR036412">
    <property type="entry name" value="HAD-like_sf"/>
</dbReference>
<feature type="transmembrane region" description="Helical" evidence="9">
    <location>
        <begin position="271"/>
        <end position="300"/>
    </location>
</feature>
<feature type="transmembrane region" description="Helical" evidence="9">
    <location>
        <begin position="862"/>
        <end position="882"/>
    </location>
</feature>
<dbReference type="Gene3D" id="3.40.1110.10">
    <property type="entry name" value="Calcium-transporting ATPase, cytoplasmic domain N"/>
    <property type="match status" value="1"/>
</dbReference>
<dbReference type="GO" id="GO:0016887">
    <property type="term" value="F:ATP hydrolysis activity"/>
    <property type="evidence" value="ECO:0007669"/>
    <property type="project" value="InterPro"/>
</dbReference>
<gene>
    <name evidence="11" type="ORF">GGR36_004058</name>
</gene>
<evidence type="ECO:0000313" key="11">
    <source>
        <dbReference type="EMBL" id="MBB4014702.1"/>
    </source>
</evidence>
<dbReference type="Gene3D" id="2.70.150.10">
    <property type="entry name" value="Calcium-transporting ATPase, cytoplasmic transduction domain A"/>
    <property type="match status" value="1"/>
</dbReference>
<dbReference type="GO" id="GO:0030007">
    <property type="term" value="P:intracellular potassium ion homeostasis"/>
    <property type="evidence" value="ECO:0007669"/>
    <property type="project" value="TreeGrafter"/>
</dbReference>
<dbReference type="InterPro" id="IPR008250">
    <property type="entry name" value="ATPase_P-typ_transduc_dom_A_sf"/>
</dbReference>
<dbReference type="InterPro" id="IPR050510">
    <property type="entry name" value="Cation_transp_ATPase_P-type"/>
</dbReference>
<keyword evidence="12" id="KW-1185">Reference proteome</keyword>
<reference evidence="11 12" key="1">
    <citation type="submission" date="2020-08" db="EMBL/GenBank/DDBJ databases">
        <title>Genomic Encyclopedia of Type Strains, Phase IV (KMG-IV): sequencing the most valuable type-strain genomes for metagenomic binning, comparative biology and taxonomic classification.</title>
        <authorList>
            <person name="Goeker M."/>
        </authorList>
    </citation>
    <scope>NUCLEOTIDE SEQUENCE [LARGE SCALE GENOMIC DNA]</scope>
    <source>
        <strain evidence="11 12">DSM 106739</strain>
    </source>
</reference>
<protein>
    <submittedName>
        <fullName evidence="11">Magnesium-transporting ATPase (P-type)</fullName>
    </submittedName>
</protein>
<accession>A0A840BSQ2</accession>
<dbReference type="SFLD" id="SFLDG00002">
    <property type="entry name" value="C1.7:_P-type_atpase_like"/>
    <property type="match status" value="1"/>
</dbReference>
<feature type="transmembrane region" description="Helical" evidence="9">
    <location>
        <begin position="245"/>
        <end position="265"/>
    </location>
</feature>
<feature type="transmembrane region" description="Helical" evidence="9">
    <location>
        <begin position="62"/>
        <end position="95"/>
    </location>
</feature>
<dbReference type="Pfam" id="PF00690">
    <property type="entry name" value="Cation_ATPase_N"/>
    <property type="match status" value="1"/>
</dbReference>
<keyword evidence="8 9" id="KW-0472">Membrane</keyword>
<dbReference type="PANTHER" id="PTHR43294:SF20">
    <property type="entry name" value="P-TYPE ATPASE"/>
    <property type="match status" value="1"/>
</dbReference>
<keyword evidence="4" id="KW-0547">Nucleotide-binding</keyword>
<evidence type="ECO:0000256" key="3">
    <source>
        <dbReference type="ARBA" id="ARBA00022692"/>
    </source>
</evidence>
<comment type="subcellular location">
    <subcellularLocation>
        <location evidence="1">Membrane</location>
        <topology evidence="1">Multi-pass membrane protein</topology>
    </subcellularLocation>
</comment>
<evidence type="ECO:0000256" key="7">
    <source>
        <dbReference type="ARBA" id="ARBA00022989"/>
    </source>
</evidence>
<dbReference type="PRINTS" id="PR00120">
    <property type="entry name" value="HATPASE"/>
</dbReference>
<dbReference type="Pfam" id="PF00122">
    <property type="entry name" value="E1-E2_ATPase"/>
    <property type="match status" value="1"/>
</dbReference>
<dbReference type="FunFam" id="3.40.50.1000:FF:000028">
    <property type="entry name" value="Calcium-transporting P-type ATPase, putative"/>
    <property type="match status" value="1"/>
</dbReference>
<feature type="transmembrane region" description="Helical" evidence="9">
    <location>
        <begin position="820"/>
        <end position="842"/>
    </location>
</feature>
<dbReference type="Pfam" id="PF00689">
    <property type="entry name" value="Cation_ATPase_C"/>
    <property type="match status" value="1"/>
</dbReference>
<keyword evidence="3 9" id="KW-0812">Transmembrane</keyword>
<dbReference type="FunFam" id="3.40.50.1000:FF:000001">
    <property type="entry name" value="Phospholipid-transporting ATPase IC"/>
    <property type="match status" value="1"/>
</dbReference>
<dbReference type="EMBL" id="JACIET010000003">
    <property type="protein sequence ID" value="MBB4014702.1"/>
    <property type="molecule type" value="Genomic_DNA"/>
</dbReference>
<dbReference type="AlphaFoldDB" id="A0A840BSQ2"/>
<dbReference type="SUPFAM" id="SSF81653">
    <property type="entry name" value="Calcium ATPase, transduction domain A"/>
    <property type="match status" value="1"/>
</dbReference>
<dbReference type="SMART" id="SM00831">
    <property type="entry name" value="Cation_ATPase_N"/>
    <property type="match status" value="1"/>
</dbReference>
<evidence type="ECO:0000259" key="10">
    <source>
        <dbReference type="SMART" id="SM00831"/>
    </source>
</evidence>
<feature type="transmembrane region" description="Helical" evidence="9">
    <location>
        <begin position="686"/>
        <end position="711"/>
    </location>
</feature>
<dbReference type="SUPFAM" id="SSF56784">
    <property type="entry name" value="HAD-like"/>
    <property type="match status" value="1"/>
</dbReference>
<keyword evidence="5" id="KW-0067">ATP-binding</keyword>
<dbReference type="InterPro" id="IPR018303">
    <property type="entry name" value="ATPase_P-typ_P_site"/>
</dbReference>
<dbReference type="InterPro" id="IPR023299">
    <property type="entry name" value="ATPase_P-typ_cyto_dom_N"/>
</dbReference>
<evidence type="ECO:0000256" key="1">
    <source>
        <dbReference type="ARBA" id="ARBA00004141"/>
    </source>
</evidence>
<dbReference type="PROSITE" id="PS00154">
    <property type="entry name" value="ATPASE_E1_E2"/>
    <property type="match status" value="1"/>
</dbReference>